<dbReference type="GO" id="GO:0010181">
    <property type="term" value="F:FMN binding"/>
    <property type="evidence" value="ECO:0007669"/>
    <property type="project" value="TreeGrafter"/>
</dbReference>
<dbReference type="Pfam" id="PF03358">
    <property type="entry name" value="FMN_red"/>
    <property type="match status" value="1"/>
</dbReference>
<dbReference type="InterPro" id="IPR050712">
    <property type="entry name" value="NAD(P)H-dep_reductase"/>
</dbReference>
<protein>
    <submittedName>
        <fullName evidence="2">NAD(P)H-dependent oxidoreductase</fullName>
    </submittedName>
</protein>
<dbReference type="SUPFAM" id="SSF52218">
    <property type="entry name" value="Flavoproteins"/>
    <property type="match status" value="1"/>
</dbReference>
<reference evidence="2 3" key="1">
    <citation type="submission" date="2019-06" db="EMBL/GenBank/DDBJ databases">
        <title>Genome sequence of Janthinobacterium lividum UCD_MED1.</title>
        <authorList>
            <person name="De Leon M.E."/>
            <person name="Jospin G."/>
        </authorList>
    </citation>
    <scope>NUCLEOTIDE SEQUENCE [LARGE SCALE GENOMIC DNA]</scope>
    <source>
        <strain evidence="2 3">UCD_MED1</strain>
    </source>
</reference>
<dbReference type="Proteomes" id="UP000305681">
    <property type="component" value="Unassembled WGS sequence"/>
</dbReference>
<dbReference type="AlphaFoldDB" id="A0A5C4NVU4"/>
<dbReference type="InterPro" id="IPR029039">
    <property type="entry name" value="Flavoprotein-like_sf"/>
</dbReference>
<organism evidence="2 3">
    <name type="scientific">Janthinobacterium lividum</name>
    <dbReference type="NCBI Taxonomy" id="29581"/>
    <lineage>
        <taxon>Bacteria</taxon>
        <taxon>Pseudomonadati</taxon>
        <taxon>Pseudomonadota</taxon>
        <taxon>Betaproteobacteria</taxon>
        <taxon>Burkholderiales</taxon>
        <taxon>Oxalobacteraceae</taxon>
        <taxon>Janthinobacterium</taxon>
    </lineage>
</organism>
<gene>
    <name evidence="2" type="ORF">FHI69_07495</name>
</gene>
<feature type="domain" description="NADPH-dependent FMN reductase-like" evidence="1">
    <location>
        <begin position="6"/>
        <end position="133"/>
    </location>
</feature>
<dbReference type="GO" id="GO:0005829">
    <property type="term" value="C:cytosol"/>
    <property type="evidence" value="ECO:0007669"/>
    <property type="project" value="TreeGrafter"/>
</dbReference>
<proteinExistence type="predicted"/>
<sequence length="175" mass="18392">MHTPITILAIAGSLRAASLNTALLRAIAELAPPPFDIRIYTGLGELPLFNPDLDADSLPAVTGLRDAILAADVLMLASPEYAHGVSGPMKNALDWMVGNESFIDKPLVLLNASPRATHAQAALRETVVTMSARLIDDACISLPLLGSGLDAEGIAGDPALRRAILAMLQCIRSFS</sequence>
<dbReference type="Gene3D" id="3.40.50.360">
    <property type="match status" value="1"/>
</dbReference>
<dbReference type="PANTHER" id="PTHR30543">
    <property type="entry name" value="CHROMATE REDUCTASE"/>
    <property type="match status" value="1"/>
</dbReference>
<name>A0A5C4NVU4_9BURK</name>
<dbReference type="PANTHER" id="PTHR30543:SF21">
    <property type="entry name" value="NAD(P)H-DEPENDENT FMN REDUCTASE LOT6"/>
    <property type="match status" value="1"/>
</dbReference>
<dbReference type="GO" id="GO:0016491">
    <property type="term" value="F:oxidoreductase activity"/>
    <property type="evidence" value="ECO:0007669"/>
    <property type="project" value="InterPro"/>
</dbReference>
<accession>A0A5C4NVU4</accession>
<evidence type="ECO:0000313" key="3">
    <source>
        <dbReference type="Proteomes" id="UP000305681"/>
    </source>
</evidence>
<evidence type="ECO:0000259" key="1">
    <source>
        <dbReference type="Pfam" id="PF03358"/>
    </source>
</evidence>
<dbReference type="EMBL" id="VDGE01000001">
    <property type="protein sequence ID" value="TNC79064.1"/>
    <property type="molecule type" value="Genomic_DNA"/>
</dbReference>
<comment type="caution">
    <text evidence="2">The sequence shown here is derived from an EMBL/GenBank/DDBJ whole genome shotgun (WGS) entry which is preliminary data.</text>
</comment>
<dbReference type="RefSeq" id="WP_139089982.1">
    <property type="nucleotide sequence ID" value="NZ_VDGE01000001.1"/>
</dbReference>
<evidence type="ECO:0000313" key="2">
    <source>
        <dbReference type="EMBL" id="TNC79064.1"/>
    </source>
</evidence>
<dbReference type="InterPro" id="IPR005025">
    <property type="entry name" value="FMN_Rdtase-like_dom"/>
</dbReference>